<organism evidence="1 2">
    <name type="scientific">Allgaiera indica</name>
    <dbReference type="NCBI Taxonomy" id="765699"/>
    <lineage>
        <taxon>Bacteria</taxon>
        <taxon>Pseudomonadati</taxon>
        <taxon>Pseudomonadota</taxon>
        <taxon>Alphaproteobacteria</taxon>
        <taxon>Rhodobacterales</taxon>
        <taxon>Paracoccaceae</taxon>
        <taxon>Allgaiera</taxon>
    </lineage>
</organism>
<gene>
    <name evidence="1" type="ORF">GCM10008024_36740</name>
</gene>
<comment type="caution">
    <text evidence="1">The sequence shown here is derived from an EMBL/GenBank/DDBJ whole genome shotgun (WGS) entry which is preliminary data.</text>
</comment>
<dbReference type="EMBL" id="BNAB01000025">
    <property type="protein sequence ID" value="GHE05530.1"/>
    <property type="molecule type" value="Genomic_DNA"/>
</dbReference>
<proteinExistence type="predicted"/>
<evidence type="ECO:0000313" key="2">
    <source>
        <dbReference type="Proteomes" id="UP000634647"/>
    </source>
</evidence>
<dbReference type="AlphaFoldDB" id="A0AAN5A1F0"/>
<accession>A0AAN5A1F0</accession>
<evidence type="ECO:0000313" key="1">
    <source>
        <dbReference type="EMBL" id="GHE05530.1"/>
    </source>
</evidence>
<reference evidence="1" key="2">
    <citation type="submission" date="2023-06" db="EMBL/GenBank/DDBJ databases">
        <authorList>
            <person name="Sun Q."/>
            <person name="Zhou Y."/>
        </authorList>
    </citation>
    <scope>NUCLEOTIDE SEQUENCE</scope>
    <source>
        <strain evidence="1">CGMCC 1.10859</strain>
    </source>
</reference>
<dbReference type="Proteomes" id="UP000634647">
    <property type="component" value="Unassembled WGS sequence"/>
</dbReference>
<reference evidence="1" key="1">
    <citation type="journal article" date="2014" name="Int. J. Syst. Evol. Microbiol.">
        <title>Complete genome sequence of Corynebacterium casei LMG S-19264T (=DSM 44701T), isolated from a smear-ripened cheese.</title>
        <authorList>
            <consortium name="US DOE Joint Genome Institute (JGI-PGF)"/>
            <person name="Walter F."/>
            <person name="Albersmeier A."/>
            <person name="Kalinowski J."/>
            <person name="Ruckert C."/>
        </authorList>
    </citation>
    <scope>NUCLEOTIDE SEQUENCE</scope>
    <source>
        <strain evidence="1">CGMCC 1.10859</strain>
    </source>
</reference>
<name>A0AAN5A1F0_9RHOB</name>
<protein>
    <submittedName>
        <fullName evidence="1">Uncharacterized protein</fullName>
    </submittedName>
</protein>
<sequence>MVISAWATEFDSSFMASSLASGSAESRPIASGVAHRGAKGQRNFPGAWGAGAACTRPVREAAAKSGQAPDRGRGMACLSSRGGFVSGYRIDAEPDPA</sequence>